<name>A0A9N8EJL4_9STRA</name>
<sequence length="616" mass="68749">MKRSVATALLTLTVLGILFVLLGFEEVSNLSSLLNSVIGDEKEQTHEKQRQVYNHTSTNLTSSSANLTLSSTGTSSNSTNATTNTNTSTNTSANSSHAETEDTPKFLTLSQATKEEPHVPETAAPEPEESVGPQPEEPVPEQAESAPQSSAPEPEQSAAVPEKASEASELSVAVPVQTPDPQPSDSSALLQVQEVHVPQETQIVERPKLWIHVLRWGEGIASWKITFKEILAMAKYTDAVVVEPCIGGGRLISCRQYIDPNSAQIMNMTITMKPETIRFGDVYDLDRVRAVYPHVASYEEFAHATGYRYNATTGRLDNSVELQQNTFHACLARSGCRPGEPQTTYRKNKQVEIDKAAKNARKKRKVTVLEIHYQERDSMRRWRVPNVPGKNPPLISDSLGGIQPEQLLRFHKRHYDQVDYMLHNSLNISQGAPYAAFQWRPERMKEDYIPCAQAILNARDTISKQDNIPKDQFVLISPLSLVPSLQWGPLAKEADQSPNTSYPSLQLLLDAGFKKLEQSATFTDAIPDEVYLVIYDFILAEKAQTFTTCSDCSGNDYCSRCNWQGRASKYAISLRQEATRGRGKINTCWPTTGPQQQQQQQRRLHNIMEETTSLLW</sequence>
<feature type="compositionally biased region" description="Low complexity" evidence="1">
    <location>
        <begin position="56"/>
        <end position="96"/>
    </location>
</feature>
<dbReference type="EMBL" id="CAICTM010001285">
    <property type="protein sequence ID" value="CAB9522287.1"/>
    <property type="molecule type" value="Genomic_DNA"/>
</dbReference>
<accession>A0A9N8EJL4</accession>
<dbReference type="Proteomes" id="UP001153069">
    <property type="component" value="Unassembled WGS sequence"/>
</dbReference>
<protein>
    <submittedName>
        <fullName evidence="2">Uncharacterized protein</fullName>
    </submittedName>
</protein>
<proteinExistence type="predicted"/>
<evidence type="ECO:0000256" key="1">
    <source>
        <dbReference type="SAM" id="MobiDB-lite"/>
    </source>
</evidence>
<dbReference type="AlphaFoldDB" id="A0A9N8EJL4"/>
<feature type="compositionally biased region" description="Basic and acidic residues" evidence="1">
    <location>
        <begin position="40"/>
        <end position="50"/>
    </location>
</feature>
<comment type="caution">
    <text evidence="2">The sequence shown here is derived from an EMBL/GenBank/DDBJ whole genome shotgun (WGS) entry which is preliminary data.</text>
</comment>
<feature type="compositionally biased region" description="Low complexity" evidence="1">
    <location>
        <begin position="130"/>
        <end position="147"/>
    </location>
</feature>
<organism evidence="2 3">
    <name type="scientific">Seminavis robusta</name>
    <dbReference type="NCBI Taxonomy" id="568900"/>
    <lineage>
        <taxon>Eukaryota</taxon>
        <taxon>Sar</taxon>
        <taxon>Stramenopiles</taxon>
        <taxon>Ochrophyta</taxon>
        <taxon>Bacillariophyta</taxon>
        <taxon>Bacillariophyceae</taxon>
        <taxon>Bacillariophycidae</taxon>
        <taxon>Naviculales</taxon>
        <taxon>Naviculaceae</taxon>
        <taxon>Seminavis</taxon>
    </lineage>
</organism>
<keyword evidence="3" id="KW-1185">Reference proteome</keyword>
<reference evidence="2" key="1">
    <citation type="submission" date="2020-06" db="EMBL/GenBank/DDBJ databases">
        <authorList>
            <consortium name="Plant Systems Biology data submission"/>
        </authorList>
    </citation>
    <scope>NUCLEOTIDE SEQUENCE</scope>
    <source>
        <strain evidence="2">D6</strain>
    </source>
</reference>
<dbReference type="OrthoDB" id="55953at2759"/>
<feature type="region of interest" description="Disordered" evidence="1">
    <location>
        <begin position="40"/>
        <end position="186"/>
    </location>
</feature>
<evidence type="ECO:0000313" key="2">
    <source>
        <dbReference type="EMBL" id="CAB9522287.1"/>
    </source>
</evidence>
<evidence type="ECO:0000313" key="3">
    <source>
        <dbReference type="Proteomes" id="UP001153069"/>
    </source>
</evidence>
<gene>
    <name evidence="2" type="ORF">SEMRO_1287_G259490.1</name>
</gene>